<sequence length="426" mass="47687">MTSKPSPAKEAYVWIWLPGETDPVVAGRIEADGDQYLFNYGKSYLNRSDRMPIYLPELPLEVGTINPEEGLTMPGALRDGLPDAWGRRVIINKMTGYKGKATQDIEFDELTYMLESGSDRIGALDFQASATNYIPRSANTASLEELLASADRVEKGIPLTPELDQALRHGSSIGGARPKATIRDGTEKFVAKFSSTSDTYSVVKAEFLAMHLAKLAGLSVAPVKLVRASGKDVLLIKRFDRQRKGENWTRRPMVSALTLLGLDEMMVRYTSYEDLAEIIRRRFTDPELTLRELFGRLTFNILVGNTDDHARNHAAFWDGTALTLTPAFDICPQQRTGWEANQAMLISGDIKESRLGLCMDAAHRFFLNSDDAKAIMKGQVDCIRSNWDDACDEAKLTEVDRNLLWKRQFLNGYAFEDNQGRLSDLQ</sequence>
<comment type="caution">
    <text evidence="6">The sequence shown here is derived from an EMBL/GenBank/DDBJ whole genome shotgun (WGS) entry which is preliminary data.</text>
</comment>
<keyword evidence="3" id="KW-0418">Kinase</keyword>
<evidence type="ECO:0000256" key="2">
    <source>
        <dbReference type="ARBA" id="ARBA00022679"/>
    </source>
</evidence>
<evidence type="ECO:0000313" key="6">
    <source>
        <dbReference type="EMBL" id="MBD3868884.1"/>
    </source>
</evidence>
<feature type="domain" description="HipA-like C-terminal" evidence="4">
    <location>
        <begin position="171"/>
        <end position="387"/>
    </location>
</feature>
<dbReference type="Proteomes" id="UP000648239">
    <property type="component" value="Unassembled WGS sequence"/>
</dbReference>
<proteinExistence type="inferred from homology"/>
<dbReference type="PANTHER" id="PTHR37419:SF8">
    <property type="entry name" value="TOXIN YJJJ"/>
    <property type="match status" value="1"/>
</dbReference>
<dbReference type="Pfam" id="PF07804">
    <property type="entry name" value="HipA_C"/>
    <property type="match status" value="1"/>
</dbReference>
<comment type="similarity">
    <text evidence="1">Belongs to the HipA Ser/Thr kinase family.</text>
</comment>
<organism evidence="6 7">
    <name type="scientific">Candidatus Polarisedimenticola svalbardensis</name>
    <dbReference type="NCBI Taxonomy" id="2886004"/>
    <lineage>
        <taxon>Bacteria</taxon>
        <taxon>Pseudomonadati</taxon>
        <taxon>Acidobacteriota</taxon>
        <taxon>Candidatus Polarisedimenticolia</taxon>
        <taxon>Candidatus Polarisedimenticolales</taxon>
        <taxon>Candidatus Polarisedimenticolaceae</taxon>
        <taxon>Candidatus Polarisedimenticola</taxon>
    </lineage>
</organism>
<keyword evidence="2" id="KW-0808">Transferase</keyword>
<accession>A0A8J6Y3Y8</accession>
<dbReference type="InterPro" id="IPR017508">
    <property type="entry name" value="HipA_N1"/>
</dbReference>
<evidence type="ECO:0000313" key="7">
    <source>
        <dbReference type="Proteomes" id="UP000648239"/>
    </source>
</evidence>
<dbReference type="Pfam" id="PF13657">
    <property type="entry name" value="Couple_hipA"/>
    <property type="match status" value="1"/>
</dbReference>
<name>A0A8J6Y3Y8_9BACT</name>
<dbReference type="GO" id="GO:0005829">
    <property type="term" value="C:cytosol"/>
    <property type="evidence" value="ECO:0007669"/>
    <property type="project" value="TreeGrafter"/>
</dbReference>
<protein>
    <submittedName>
        <fullName evidence="6">Type II toxin-antitoxin system HipA family toxin</fullName>
    </submittedName>
</protein>
<reference evidence="6 7" key="1">
    <citation type="submission" date="2020-08" db="EMBL/GenBank/DDBJ databases">
        <title>Acidobacteriota in marine sediments use diverse sulfur dissimilation pathways.</title>
        <authorList>
            <person name="Wasmund K."/>
        </authorList>
    </citation>
    <scope>NUCLEOTIDE SEQUENCE [LARGE SCALE GENOMIC DNA]</scope>
    <source>
        <strain evidence="6">MAG AM4</strain>
    </source>
</reference>
<dbReference type="InterPro" id="IPR052028">
    <property type="entry name" value="HipA_Ser/Thr_kinase"/>
</dbReference>
<gene>
    <name evidence="6" type="ORF">IFK94_12220</name>
</gene>
<dbReference type="PANTHER" id="PTHR37419">
    <property type="entry name" value="SERINE/THREONINE-PROTEIN KINASE TOXIN HIPA"/>
    <property type="match status" value="1"/>
</dbReference>
<evidence type="ECO:0000259" key="4">
    <source>
        <dbReference type="Pfam" id="PF07804"/>
    </source>
</evidence>
<dbReference type="AlphaFoldDB" id="A0A8J6Y3Y8"/>
<evidence type="ECO:0000259" key="5">
    <source>
        <dbReference type="Pfam" id="PF13657"/>
    </source>
</evidence>
<dbReference type="EMBL" id="JACXWD010000047">
    <property type="protein sequence ID" value="MBD3868884.1"/>
    <property type="molecule type" value="Genomic_DNA"/>
</dbReference>
<dbReference type="InterPro" id="IPR012893">
    <property type="entry name" value="HipA-like_C"/>
</dbReference>
<feature type="domain" description="HipA N-terminal subdomain 1" evidence="5">
    <location>
        <begin position="25"/>
        <end position="126"/>
    </location>
</feature>
<dbReference type="GO" id="GO:0004674">
    <property type="term" value="F:protein serine/threonine kinase activity"/>
    <property type="evidence" value="ECO:0007669"/>
    <property type="project" value="TreeGrafter"/>
</dbReference>
<evidence type="ECO:0000256" key="3">
    <source>
        <dbReference type="ARBA" id="ARBA00022777"/>
    </source>
</evidence>
<evidence type="ECO:0000256" key="1">
    <source>
        <dbReference type="ARBA" id="ARBA00010164"/>
    </source>
</evidence>